<comment type="function">
    <text evidence="6">May play the central regulatory role in sporulation. It may be an element of the effector pathway responsible for the activation of sporulation genes in response to nutritional stress. Spo0A may act in concert with spo0H (a sigma factor) to control the expression of some genes that are critical to the sporulation process.</text>
</comment>
<dbReference type="InterPro" id="IPR058245">
    <property type="entry name" value="NreC/VraR/RcsB-like_REC"/>
</dbReference>
<protein>
    <recommendedName>
        <fullName evidence="1">Stage 0 sporulation protein A homolog</fullName>
    </recommendedName>
</protein>
<gene>
    <name evidence="10" type="ORF">SAMN05443529_101137</name>
</gene>
<evidence type="ECO:0000256" key="4">
    <source>
        <dbReference type="ARBA" id="ARBA00023125"/>
    </source>
</evidence>
<dbReference type="GO" id="GO:0000160">
    <property type="term" value="P:phosphorelay signal transduction system"/>
    <property type="evidence" value="ECO:0007669"/>
    <property type="project" value="InterPro"/>
</dbReference>
<dbReference type="InterPro" id="IPR039420">
    <property type="entry name" value="WalR-like"/>
</dbReference>
<dbReference type="GO" id="GO:0003677">
    <property type="term" value="F:DNA binding"/>
    <property type="evidence" value="ECO:0007669"/>
    <property type="project" value="UniProtKB-KW"/>
</dbReference>
<dbReference type="PROSITE" id="PS50043">
    <property type="entry name" value="HTH_LUXR_2"/>
    <property type="match status" value="1"/>
</dbReference>
<evidence type="ECO:0000313" key="11">
    <source>
        <dbReference type="Proteomes" id="UP000198656"/>
    </source>
</evidence>
<organism evidence="10 11">
    <name type="scientific">Desulfosporosinus hippei DSM 8344</name>
    <dbReference type="NCBI Taxonomy" id="1121419"/>
    <lineage>
        <taxon>Bacteria</taxon>
        <taxon>Bacillati</taxon>
        <taxon>Bacillota</taxon>
        <taxon>Clostridia</taxon>
        <taxon>Eubacteriales</taxon>
        <taxon>Desulfitobacteriaceae</taxon>
        <taxon>Desulfosporosinus</taxon>
    </lineage>
</organism>
<dbReference type="InterPro" id="IPR011006">
    <property type="entry name" value="CheY-like_superfamily"/>
</dbReference>
<dbReference type="InterPro" id="IPR000792">
    <property type="entry name" value="Tscrpt_reg_LuxR_C"/>
</dbReference>
<evidence type="ECO:0000259" key="9">
    <source>
        <dbReference type="PROSITE" id="PS50110"/>
    </source>
</evidence>
<evidence type="ECO:0000313" key="10">
    <source>
        <dbReference type="EMBL" id="SDG12215.1"/>
    </source>
</evidence>
<accession>A0A1G7RNC2</accession>
<keyword evidence="3" id="KW-0805">Transcription regulation</keyword>
<feature type="modified residue" description="4-aspartylphosphate" evidence="7">
    <location>
        <position position="57"/>
    </location>
</feature>
<dbReference type="Pfam" id="PF00196">
    <property type="entry name" value="GerE"/>
    <property type="match status" value="1"/>
</dbReference>
<sequence length="216" mass="24168">MMDKTRVFLADDHTLLRNALCMLLQGERDIEVVGEAGNGAGAVRGVIEVKPDVVLMDISLPDFDGVEATHKILEVLPGTKVIAVTMHMEDVYLLKFLNAGGMGYVHKSAADRDLLKAIQTVMNGEVFLSFVGVQVMARQYCSTESVSEIKPDILSERERQVLQLLARGFTSKEIGEKLYLSPRTIETYRERIAVKLKLEHRSDLVDYAIRYKLLGQ</sequence>
<keyword evidence="11" id="KW-1185">Reference proteome</keyword>
<dbReference type="CDD" id="cd17535">
    <property type="entry name" value="REC_NarL-like"/>
    <property type="match status" value="1"/>
</dbReference>
<dbReference type="PANTHER" id="PTHR43214">
    <property type="entry name" value="TWO-COMPONENT RESPONSE REGULATOR"/>
    <property type="match status" value="1"/>
</dbReference>
<evidence type="ECO:0000256" key="1">
    <source>
        <dbReference type="ARBA" id="ARBA00018672"/>
    </source>
</evidence>
<dbReference type="Pfam" id="PF00072">
    <property type="entry name" value="Response_reg"/>
    <property type="match status" value="1"/>
</dbReference>
<evidence type="ECO:0000256" key="6">
    <source>
        <dbReference type="ARBA" id="ARBA00024867"/>
    </source>
</evidence>
<dbReference type="AlphaFoldDB" id="A0A1G7RNC2"/>
<dbReference type="GO" id="GO:0006355">
    <property type="term" value="P:regulation of DNA-templated transcription"/>
    <property type="evidence" value="ECO:0007669"/>
    <property type="project" value="InterPro"/>
</dbReference>
<dbReference type="RefSeq" id="WP_176786024.1">
    <property type="nucleotide sequence ID" value="NZ_FNCP01000001.1"/>
</dbReference>
<dbReference type="PROSITE" id="PS00622">
    <property type="entry name" value="HTH_LUXR_1"/>
    <property type="match status" value="1"/>
</dbReference>
<dbReference type="InterPro" id="IPR016032">
    <property type="entry name" value="Sig_transdc_resp-reg_C-effctor"/>
</dbReference>
<keyword evidence="2 7" id="KW-0597">Phosphoprotein</keyword>
<dbReference type="CDD" id="cd06170">
    <property type="entry name" value="LuxR_C_like"/>
    <property type="match status" value="1"/>
</dbReference>
<keyword evidence="5" id="KW-0804">Transcription</keyword>
<dbReference type="PROSITE" id="PS50110">
    <property type="entry name" value="RESPONSE_REGULATORY"/>
    <property type="match status" value="1"/>
</dbReference>
<proteinExistence type="predicted"/>
<keyword evidence="4" id="KW-0238">DNA-binding</keyword>
<evidence type="ECO:0000256" key="3">
    <source>
        <dbReference type="ARBA" id="ARBA00023015"/>
    </source>
</evidence>
<dbReference type="SMART" id="SM00421">
    <property type="entry name" value="HTH_LUXR"/>
    <property type="match status" value="1"/>
</dbReference>
<evidence type="ECO:0000256" key="7">
    <source>
        <dbReference type="PROSITE-ProRule" id="PRU00169"/>
    </source>
</evidence>
<dbReference type="SMART" id="SM00448">
    <property type="entry name" value="REC"/>
    <property type="match status" value="1"/>
</dbReference>
<dbReference type="Gene3D" id="3.40.50.2300">
    <property type="match status" value="1"/>
</dbReference>
<dbReference type="PANTHER" id="PTHR43214:SF24">
    <property type="entry name" value="TRANSCRIPTIONAL REGULATORY PROTEIN NARL-RELATED"/>
    <property type="match status" value="1"/>
</dbReference>
<evidence type="ECO:0000256" key="2">
    <source>
        <dbReference type="ARBA" id="ARBA00022553"/>
    </source>
</evidence>
<name>A0A1G7RNC2_9FIRM</name>
<feature type="domain" description="HTH luxR-type" evidence="8">
    <location>
        <begin position="147"/>
        <end position="212"/>
    </location>
</feature>
<dbReference type="Proteomes" id="UP000198656">
    <property type="component" value="Unassembled WGS sequence"/>
</dbReference>
<reference evidence="11" key="1">
    <citation type="submission" date="2016-10" db="EMBL/GenBank/DDBJ databases">
        <authorList>
            <person name="Varghese N."/>
            <person name="Submissions S."/>
        </authorList>
    </citation>
    <scope>NUCLEOTIDE SEQUENCE [LARGE SCALE GENOMIC DNA]</scope>
    <source>
        <strain evidence="11">DSM 8344</strain>
    </source>
</reference>
<dbReference type="SUPFAM" id="SSF52172">
    <property type="entry name" value="CheY-like"/>
    <property type="match status" value="1"/>
</dbReference>
<evidence type="ECO:0000259" key="8">
    <source>
        <dbReference type="PROSITE" id="PS50043"/>
    </source>
</evidence>
<dbReference type="EMBL" id="FNCP01000001">
    <property type="protein sequence ID" value="SDG12215.1"/>
    <property type="molecule type" value="Genomic_DNA"/>
</dbReference>
<dbReference type="PRINTS" id="PR00038">
    <property type="entry name" value="HTHLUXR"/>
</dbReference>
<feature type="domain" description="Response regulatory" evidence="9">
    <location>
        <begin position="6"/>
        <end position="122"/>
    </location>
</feature>
<dbReference type="SUPFAM" id="SSF46894">
    <property type="entry name" value="C-terminal effector domain of the bipartite response regulators"/>
    <property type="match status" value="1"/>
</dbReference>
<dbReference type="InterPro" id="IPR001789">
    <property type="entry name" value="Sig_transdc_resp-reg_receiver"/>
</dbReference>
<evidence type="ECO:0000256" key="5">
    <source>
        <dbReference type="ARBA" id="ARBA00023163"/>
    </source>
</evidence>
<dbReference type="STRING" id="1121419.SAMN05443529_101137"/>